<protein>
    <submittedName>
        <fullName evidence="1">DUF72 domain-containing protein</fullName>
    </submittedName>
</protein>
<dbReference type="InterPro" id="IPR036520">
    <property type="entry name" value="UPF0759_sf"/>
</dbReference>
<dbReference type="Pfam" id="PF01904">
    <property type="entry name" value="DUF72"/>
    <property type="match status" value="1"/>
</dbReference>
<dbReference type="Proteomes" id="UP001165586">
    <property type="component" value="Unassembled WGS sequence"/>
</dbReference>
<name>A0ABT2H804_9MICO</name>
<keyword evidence="2" id="KW-1185">Reference proteome</keyword>
<sequence length="242" mass="27472">MTAWIGTSGWSYDHWQPELYPPGLPSASRLGAYTARFDTVELNASFYRWPRDSTFASWHRRLPDGFRMSVKAPRGLTHAKRLYAPEVWIDRMTGALHELGSSRGMLLVQLPPAMERDDARLGYFLSRLPGWMRVAVELRHPSWHDPAVFDLLERHGAAYCVMSGAALPCILRATAHEVFVRLHGPDHGSLYAGSYSDDDLRWWADRIREWEQAGHEVYAYFNNDGGANAVRNASTLRALLST</sequence>
<dbReference type="PANTHER" id="PTHR30348">
    <property type="entry name" value="UNCHARACTERIZED PROTEIN YECE"/>
    <property type="match status" value="1"/>
</dbReference>
<evidence type="ECO:0000313" key="2">
    <source>
        <dbReference type="Proteomes" id="UP001165586"/>
    </source>
</evidence>
<accession>A0ABT2H804</accession>
<dbReference type="Gene3D" id="3.20.20.410">
    <property type="entry name" value="Protein of unknown function UPF0759"/>
    <property type="match status" value="1"/>
</dbReference>
<organism evidence="1 2">
    <name type="scientific">Herbiconiux daphne</name>
    <dbReference type="NCBI Taxonomy" id="2970914"/>
    <lineage>
        <taxon>Bacteria</taxon>
        <taxon>Bacillati</taxon>
        <taxon>Actinomycetota</taxon>
        <taxon>Actinomycetes</taxon>
        <taxon>Micrococcales</taxon>
        <taxon>Microbacteriaceae</taxon>
        <taxon>Herbiconiux</taxon>
    </lineage>
</organism>
<dbReference type="SUPFAM" id="SSF117396">
    <property type="entry name" value="TM1631-like"/>
    <property type="match status" value="1"/>
</dbReference>
<reference evidence="1" key="1">
    <citation type="submission" date="2022-08" db="EMBL/GenBank/DDBJ databases">
        <authorList>
            <person name="Deng Y."/>
            <person name="Han X.-F."/>
            <person name="Zhang Y.-Q."/>
        </authorList>
    </citation>
    <scope>NUCLEOTIDE SEQUENCE</scope>
    <source>
        <strain evidence="1">CPCC 203386</strain>
    </source>
</reference>
<dbReference type="InterPro" id="IPR002763">
    <property type="entry name" value="DUF72"/>
</dbReference>
<gene>
    <name evidence="1" type="ORF">N1032_20145</name>
</gene>
<comment type="caution">
    <text evidence="1">The sequence shown here is derived from an EMBL/GenBank/DDBJ whole genome shotgun (WGS) entry which is preliminary data.</text>
</comment>
<dbReference type="RefSeq" id="WP_259541745.1">
    <property type="nucleotide sequence ID" value="NZ_JANLCJ010000011.1"/>
</dbReference>
<dbReference type="PANTHER" id="PTHR30348:SF4">
    <property type="entry name" value="DUF72 DOMAIN-CONTAINING PROTEIN"/>
    <property type="match status" value="1"/>
</dbReference>
<dbReference type="EMBL" id="JANLCJ010000011">
    <property type="protein sequence ID" value="MCS5736056.1"/>
    <property type="molecule type" value="Genomic_DNA"/>
</dbReference>
<evidence type="ECO:0000313" key="1">
    <source>
        <dbReference type="EMBL" id="MCS5736056.1"/>
    </source>
</evidence>
<proteinExistence type="predicted"/>